<proteinExistence type="predicted"/>
<evidence type="ECO:0000256" key="1">
    <source>
        <dbReference type="SAM" id="Phobius"/>
    </source>
</evidence>
<evidence type="ECO:0000313" key="2">
    <source>
        <dbReference type="EMBL" id="MBA1374497.1"/>
    </source>
</evidence>
<organism evidence="2 3">
    <name type="scientific">Sphingomonas ursincola</name>
    <dbReference type="NCBI Taxonomy" id="56361"/>
    <lineage>
        <taxon>Bacteria</taxon>
        <taxon>Pseudomonadati</taxon>
        <taxon>Pseudomonadota</taxon>
        <taxon>Alphaproteobacteria</taxon>
        <taxon>Sphingomonadales</taxon>
        <taxon>Sphingomonadaceae</taxon>
        <taxon>Sphingomonas</taxon>
    </lineage>
</organism>
<accession>A0A7V8U8J3</accession>
<gene>
    <name evidence="2" type="ORF">FG486_09110</name>
</gene>
<feature type="transmembrane region" description="Helical" evidence="1">
    <location>
        <begin position="48"/>
        <end position="66"/>
    </location>
</feature>
<comment type="caution">
    <text evidence="2">The sequence shown here is derived from an EMBL/GenBank/DDBJ whole genome shotgun (WGS) entry which is preliminary data.</text>
</comment>
<keyword evidence="1" id="KW-0472">Membrane</keyword>
<protein>
    <submittedName>
        <fullName evidence="2">Uncharacterized protein</fullName>
    </submittedName>
</protein>
<reference evidence="2 3" key="1">
    <citation type="journal article" date="1994" name="Int. J. Syst. Bacteriol.">
        <title>Phylogenetic positions of novel aerobic, bacteriochlorophyll a-containing bacteria and description of Roseococcus thiosulfatophilus gen. nov., sp. nov., Erythromicrobium ramosum gen. nov., sp. nov., and Erythrobacter litoralis sp. nov.</title>
        <authorList>
            <person name="Yurkov V."/>
            <person name="Stackebrandt E."/>
            <person name="Holmes A."/>
            <person name="Fuerst J.A."/>
            <person name="Hugenholtz P."/>
            <person name="Golecki J."/>
            <person name="Gad'on N."/>
            <person name="Gorlenko V.M."/>
            <person name="Kompantseva E.I."/>
            <person name="Drews G."/>
        </authorList>
    </citation>
    <scope>NUCLEOTIDE SEQUENCE [LARGE SCALE GENOMIC DNA]</scope>
    <source>
        <strain evidence="2 3">KR-99</strain>
    </source>
</reference>
<evidence type="ECO:0000313" key="3">
    <source>
        <dbReference type="Proteomes" id="UP000589292"/>
    </source>
</evidence>
<keyword evidence="1" id="KW-0812">Transmembrane</keyword>
<keyword evidence="3" id="KW-1185">Reference proteome</keyword>
<dbReference type="Proteomes" id="UP000589292">
    <property type="component" value="Unassembled WGS sequence"/>
</dbReference>
<sequence>MQRLQFLRTPAQPHSFRSALSPRVLAATPVDEPEVLAKRKRAQRNEEIRLFFLSFTAFFVAISSFIW</sequence>
<dbReference type="RefSeq" id="WP_060979963.1">
    <property type="nucleotide sequence ID" value="NZ_BAAAGB010000001.1"/>
</dbReference>
<dbReference type="EMBL" id="VDES01000002">
    <property type="protein sequence ID" value="MBA1374497.1"/>
    <property type="molecule type" value="Genomic_DNA"/>
</dbReference>
<keyword evidence="1" id="KW-1133">Transmembrane helix</keyword>
<name>A0A7V8U8J3_9SPHN</name>
<dbReference type="AlphaFoldDB" id="A0A7V8U8J3"/>